<reference evidence="2" key="1">
    <citation type="journal article" date="2017" name="Nat. Ecol. Evol.">
        <title>Genome expansion and lineage-specific genetic innovations in the forest pathogenic fungi Armillaria.</title>
        <authorList>
            <person name="Sipos G."/>
            <person name="Prasanna A.N."/>
            <person name="Walter M.C."/>
            <person name="O'Connor E."/>
            <person name="Balint B."/>
            <person name="Krizsan K."/>
            <person name="Kiss B."/>
            <person name="Hess J."/>
            <person name="Varga T."/>
            <person name="Slot J."/>
            <person name="Riley R."/>
            <person name="Boka B."/>
            <person name="Rigling D."/>
            <person name="Barry K."/>
            <person name="Lee J."/>
            <person name="Mihaltcheva S."/>
            <person name="LaButti K."/>
            <person name="Lipzen A."/>
            <person name="Waldron R."/>
            <person name="Moloney N.M."/>
            <person name="Sperisen C."/>
            <person name="Kredics L."/>
            <person name="Vagvoelgyi C."/>
            <person name="Patrignani A."/>
            <person name="Fitzpatrick D."/>
            <person name="Nagy I."/>
            <person name="Doyle S."/>
            <person name="Anderson J.B."/>
            <person name="Grigoriev I.V."/>
            <person name="Gueldener U."/>
            <person name="Muensterkoetter M."/>
            <person name="Nagy L.G."/>
        </authorList>
    </citation>
    <scope>NUCLEOTIDE SEQUENCE [LARGE SCALE GENOMIC DNA]</scope>
    <source>
        <strain evidence="2">28-4</strain>
    </source>
</reference>
<gene>
    <name evidence="1" type="ORF">ARMSODRAFT_540888</name>
</gene>
<sequence length="89" mass="10367">MKSSTRLLNASDLSGEDLHARYPFSYYDHPNVGRMGDILRSWLFTSPGNRPSLLDLEGNVVLEYADRERERDVWESEDCDDGYDEDMEF</sequence>
<accession>A0A2H3AXC2</accession>
<dbReference type="EMBL" id="KZ293459">
    <property type="protein sequence ID" value="PBK63359.1"/>
    <property type="molecule type" value="Genomic_DNA"/>
</dbReference>
<name>A0A2H3AXC2_9AGAR</name>
<dbReference type="AlphaFoldDB" id="A0A2H3AXC2"/>
<evidence type="ECO:0000313" key="1">
    <source>
        <dbReference type="EMBL" id="PBK63359.1"/>
    </source>
</evidence>
<protein>
    <submittedName>
        <fullName evidence="1">Uncharacterized protein</fullName>
    </submittedName>
</protein>
<keyword evidence="2" id="KW-1185">Reference proteome</keyword>
<evidence type="ECO:0000313" key="2">
    <source>
        <dbReference type="Proteomes" id="UP000218334"/>
    </source>
</evidence>
<dbReference type="Proteomes" id="UP000218334">
    <property type="component" value="Unassembled WGS sequence"/>
</dbReference>
<organism evidence="1 2">
    <name type="scientific">Armillaria solidipes</name>
    <dbReference type="NCBI Taxonomy" id="1076256"/>
    <lineage>
        <taxon>Eukaryota</taxon>
        <taxon>Fungi</taxon>
        <taxon>Dikarya</taxon>
        <taxon>Basidiomycota</taxon>
        <taxon>Agaricomycotina</taxon>
        <taxon>Agaricomycetes</taxon>
        <taxon>Agaricomycetidae</taxon>
        <taxon>Agaricales</taxon>
        <taxon>Marasmiineae</taxon>
        <taxon>Physalacriaceae</taxon>
        <taxon>Armillaria</taxon>
    </lineage>
</organism>
<proteinExistence type="predicted"/>